<feature type="domain" description="Outer membrane protein beta-barrel" evidence="4">
    <location>
        <begin position="9"/>
        <end position="211"/>
    </location>
</feature>
<evidence type="ECO:0000256" key="1">
    <source>
        <dbReference type="ARBA" id="ARBA00004442"/>
    </source>
</evidence>
<protein>
    <submittedName>
        <fullName evidence="5">Outer membrane beta-barrel protein</fullName>
    </submittedName>
</protein>
<evidence type="ECO:0000259" key="4">
    <source>
        <dbReference type="Pfam" id="PF13505"/>
    </source>
</evidence>
<keyword evidence="2 3" id="KW-0732">Signal</keyword>
<evidence type="ECO:0000313" key="5">
    <source>
        <dbReference type="EMBL" id="MFC0254505.1"/>
    </source>
</evidence>
<name>A0ABV6FLS6_9BURK</name>
<dbReference type="EMBL" id="JBHLWP010000029">
    <property type="protein sequence ID" value="MFC0254505.1"/>
    <property type="molecule type" value="Genomic_DNA"/>
</dbReference>
<evidence type="ECO:0000313" key="6">
    <source>
        <dbReference type="Proteomes" id="UP001589773"/>
    </source>
</evidence>
<dbReference type="Proteomes" id="UP001589773">
    <property type="component" value="Unassembled WGS sequence"/>
</dbReference>
<organism evidence="5 6">
    <name type="scientific">Massilia consociata</name>
    <dbReference type="NCBI Taxonomy" id="760117"/>
    <lineage>
        <taxon>Bacteria</taxon>
        <taxon>Pseudomonadati</taxon>
        <taxon>Pseudomonadota</taxon>
        <taxon>Betaproteobacteria</taxon>
        <taxon>Burkholderiales</taxon>
        <taxon>Oxalobacteraceae</taxon>
        <taxon>Telluria group</taxon>
        <taxon>Massilia</taxon>
    </lineage>
</organism>
<comment type="subcellular location">
    <subcellularLocation>
        <location evidence="1">Cell outer membrane</location>
    </subcellularLocation>
</comment>
<dbReference type="RefSeq" id="WP_379681749.1">
    <property type="nucleotide sequence ID" value="NZ_JBHLWP010000029.1"/>
</dbReference>
<evidence type="ECO:0000256" key="3">
    <source>
        <dbReference type="SAM" id="SignalP"/>
    </source>
</evidence>
<dbReference type="Gene3D" id="2.40.160.20">
    <property type="match status" value="1"/>
</dbReference>
<feature type="chain" id="PRO_5045690795" evidence="3">
    <location>
        <begin position="21"/>
        <end position="223"/>
    </location>
</feature>
<feature type="signal peptide" evidence="3">
    <location>
        <begin position="1"/>
        <end position="20"/>
    </location>
</feature>
<dbReference type="InterPro" id="IPR027385">
    <property type="entry name" value="Beta-barrel_OMP"/>
</dbReference>
<dbReference type="InterPro" id="IPR011250">
    <property type="entry name" value="OMP/PagP_B-barrel"/>
</dbReference>
<comment type="caution">
    <text evidence="5">The sequence shown here is derived from an EMBL/GenBank/DDBJ whole genome shotgun (WGS) entry which is preliminary data.</text>
</comment>
<proteinExistence type="predicted"/>
<sequence length="223" mass="23181">MNARGIVIAAALLAAASAQAQLLDTSTSRLGAQTLPGYGPLASGFKRYSPVYGGNEAANPNDRQFKEFRTDPRLVLGYAFNPHFALEAGYSHLFDEGFHKINPYQPTEQAIAAGALGVKSYTVHAAAKVSLPLSERLSAYGKLGIAHSQLKDDGTLGAMQEAPTARGVAVGTSDKGPFGAVGAKYKLNDRATVSGEYRINGSASKFGNASNASGVRGSIGVGF</sequence>
<evidence type="ECO:0000256" key="2">
    <source>
        <dbReference type="ARBA" id="ARBA00022729"/>
    </source>
</evidence>
<reference evidence="5 6" key="1">
    <citation type="submission" date="2024-09" db="EMBL/GenBank/DDBJ databases">
        <authorList>
            <person name="Sun Q."/>
            <person name="Mori K."/>
        </authorList>
    </citation>
    <scope>NUCLEOTIDE SEQUENCE [LARGE SCALE GENOMIC DNA]</scope>
    <source>
        <strain evidence="5 6">CCM 7792</strain>
    </source>
</reference>
<keyword evidence="6" id="KW-1185">Reference proteome</keyword>
<accession>A0ABV6FLS6</accession>
<gene>
    <name evidence="5" type="ORF">ACFFJK_21685</name>
</gene>
<dbReference type="Pfam" id="PF13505">
    <property type="entry name" value="OMP_b-brl"/>
    <property type="match status" value="1"/>
</dbReference>
<dbReference type="SUPFAM" id="SSF56925">
    <property type="entry name" value="OMPA-like"/>
    <property type="match status" value="1"/>
</dbReference>